<keyword evidence="4" id="KW-0812">Transmembrane</keyword>
<sequence>MNDLPTLHLSPPEIVVVLGSVALVSARWLPPAARRRTAVGAVIAIVAGGAGSLFGPHWHLLPALAADVLVGAAWLLRRRRGSRSRRWPALAGSVTCLGLVAGTVVAAWALPEPVFPRPSGPAAVGTTVVQWSDPGRAEPATPEPGDRRTVVAQLWYPARAGAAGTRRAQYLGRSRREAGIVAAAAAEYLGAPAFLLSGPTRARTHAAFEAAPAAGRFPVVLFSPGLGGVRTQNTAWAEDLASRGYAVVGVDHPYDSAAVVLADGRTVGTRVAATGEKEQDRRRMAGWTAVRAADLRFVLTQLGRLDRGEFGGPLAGRLDTTRAAVTGHSIGGAAALRAAEQDRRFSAVIDLDGGLSPEQGALRQPVLALAHPARDRPDADYLAFVARVLQRGAATSYLLTVAGSAHLTFTDAPLFLPPVPALVGSLGRVESVRVTTEACAAFLDVTLRGRAVDLPAVLSRPGELRVFPPAAGA</sequence>
<keyword evidence="2" id="KW-0442">Lipid degradation</keyword>
<keyword evidence="6" id="KW-1185">Reference proteome</keyword>
<keyword evidence="4" id="KW-1133">Transmembrane helix</keyword>
<feature type="transmembrane region" description="Helical" evidence="4">
    <location>
        <begin position="12"/>
        <end position="30"/>
    </location>
</feature>
<keyword evidence="1" id="KW-0378">Hydrolase</keyword>
<protein>
    <recommendedName>
        <fullName evidence="7">Platelet-activating factor acetylhydrolase</fullName>
    </recommendedName>
</protein>
<evidence type="ECO:0000256" key="1">
    <source>
        <dbReference type="ARBA" id="ARBA00022801"/>
    </source>
</evidence>
<evidence type="ECO:0000313" key="6">
    <source>
        <dbReference type="Proteomes" id="UP000647172"/>
    </source>
</evidence>
<dbReference type="PANTHER" id="PTHR10272:SF0">
    <property type="entry name" value="PLATELET-ACTIVATING FACTOR ACETYLHYDROLASE"/>
    <property type="match status" value="1"/>
</dbReference>
<keyword evidence="4" id="KW-0472">Membrane</keyword>
<comment type="caution">
    <text evidence="5">The sequence shown here is derived from an EMBL/GenBank/DDBJ whole genome shotgun (WGS) entry which is preliminary data.</text>
</comment>
<dbReference type="Gene3D" id="3.40.50.1820">
    <property type="entry name" value="alpha/beta hydrolase"/>
    <property type="match status" value="1"/>
</dbReference>
<keyword evidence="3" id="KW-0443">Lipid metabolism</keyword>
<evidence type="ECO:0000256" key="3">
    <source>
        <dbReference type="ARBA" id="ARBA00023098"/>
    </source>
</evidence>
<feature type="transmembrane region" description="Helical" evidence="4">
    <location>
        <begin position="37"/>
        <end position="54"/>
    </location>
</feature>
<proteinExistence type="predicted"/>
<dbReference type="GO" id="GO:0003847">
    <property type="term" value="F:1-alkyl-2-acetylglycerophosphocholine esterase activity"/>
    <property type="evidence" value="ECO:0007669"/>
    <property type="project" value="TreeGrafter"/>
</dbReference>
<evidence type="ECO:0000256" key="4">
    <source>
        <dbReference type="SAM" id="Phobius"/>
    </source>
</evidence>
<feature type="transmembrane region" description="Helical" evidence="4">
    <location>
        <begin position="60"/>
        <end position="77"/>
    </location>
</feature>
<dbReference type="Pfam" id="PF03403">
    <property type="entry name" value="PAF-AH_p_II"/>
    <property type="match status" value="2"/>
</dbReference>
<evidence type="ECO:0008006" key="7">
    <source>
        <dbReference type="Google" id="ProtNLM"/>
    </source>
</evidence>
<dbReference type="AlphaFoldDB" id="A0A919JD93"/>
<reference evidence="5" key="1">
    <citation type="submission" date="2021-01" db="EMBL/GenBank/DDBJ databases">
        <title>Whole genome shotgun sequence of Actinoplanes nipponensis NBRC 14063.</title>
        <authorList>
            <person name="Komaki H."/>
            <person name="Tamura T."/>
        </authorList>
    </citation>
    <scope>NUCLEOTIDE SEQUENCE</scope>
    <source>
        <strain evidence="5">NBRC 14063</strain>
    </source>
</reference>
<dbReference type="EMBL" id="BOMQ01000008">
    <property type="protein sequence ID" value="GIE47260.1"/>
    <property type="molecule type" value="Genomic_DNA"/>
</dbReference>
<dbReference type="GO" id="GO:0016042">
    <property type="term" value="P:lipid catabolic process"/>
    <property type="evidence" value="ECO:0007669"/>
    <property type="project" value="UniProtKB-KW"/>
</dbReference>
<feature type="transmembrane region" description="Helical" evidence="4">
    <location>
        <begin position="89"/>
        <end position="110"/>
    </location>
</feature>
<name>A0A919JD93_9ACTN</name>
<organism evidence="5 6">
    <name type="scientific">Actinoplanes nipponensis</name>
    <dbReference type="NCBI Taxonomy" id="135950"/>
    <lineage>
        <taxon>Bacteria</taxon>
        <taxon>Bacillati</taxon>
        <taxon>Actinomycetota</taxon>
        <taxon>Actinomycetes</taxon>
        <taxon>Micromonosporales</taxon>
        <taxon>Micromonosporaceae</taxon>
        <taxon>Actinoplanes</taxon>
    </lineage>
</organism>
<dbReference type="InterPro" id="IPR029058">
    <property type="entry name" value="AB_hydrolase_fold"/>
</dbReference>
<evidence type="ECO:0000313" key="5">
    <source>
        <dbReference type="EMBL" id="GIE47260.1"/>
    </source>
</evidence>
<evidence type="ECO:0000256" key="2">
    <source>
        <dbReference type="ARBA" id="ARBA00022963"/>
    </source>
</evidence>
<gene>
    <name evidence="5" type="ORF">Ani05nite_07940</name>
</gene>
<dbReference type="Proteomes" id="UP000647172">
    <property type="component" value="Unassembled WGS sequence"/>
</dbReference>
<dbReference type="PANTHER" id="PTHR10272">
    <property type="entry name" value="PLATELET-ACTIVATING FACTOR ACETYLHYDROLASE"/>
    <property type="match status" value="1"/>
</dbReference>
<accession>A0A919JD93</accession>
<dbReference type="RefSeq" id="WP_239129228.1">
    <property type="nucleotide sequence ID" value="NZ_BAAAYJ010000029.1"/>
</dbReference>
<dbReference type="SUPFAM" id="SSF53474">
    <property type="entry name" value="alpha/beta-Hydrolases"/>
    <property type="match status" value="1"/>
</dbReference>